<keyword evidence="6" id="KW-1185">Reference proteome</keyword>
<evidence type="ECO:0000259" key="4">
    <source>
        <dbReference type="Pfam" id="PF00925"/>
    </source>
</evidence>
<evidence type="ECO:0000256" key="1">
    <source>
        <dbReference type="ARBA" id="ARBA00005104"/>
    </source>
</evidence>
<protein>
    <recommendedName>
        <fullName evidence="4">GTP cyclohydrolase II domain-containing protein</fullName>
    </recommendedName>
</protein>
<evidence type="ECO:0000256" key="3">
    <source>
        <dbReference type="ARBA" id="ARBA00022723"/>
    </source>
</evidence>
<dbReference type="Gene3D" id="3.40.50.10990">
    <property type="entry name" value="GTP cyclohydrolase II"/>
    <property type="match status" value="1"/>
</dbReference>
<keyword evidence="2" id="KW-0686">Riboflavin biosynthesis</keyword>
<comment type="pathway">
    <text evidence="1">Cofactor biosynthesis; riboflavin biosynthesis.</text>
</comment>
<evidence type="ECO:0000313" key="6">
    <source>
        <dbReference type="Proteomes" id="UP000733379"/>
    </source>
</evidence>
<dbReference type="PANTHER" id="PTHR21327">
    <property type="entry name" value="GTP CYCLOHYDROLASE II-RELATED"/>
    <property type="match status" value="1"/>
</dbReference>
<feature type="domain" description="GTP cyclohydrolase II" evidence="4">
    <location>
        <begin position="2"/>
        <end position="119"/>
    </location>
</feature>
<dbReference type="InterPro" id="IPR032677">
    <property type="entry name" value="GTP_cyclohydro_II"/>
</dbReference>
<organism evidence="5 6">
    <name type="scientific">Nocardia albiluteola</name>
    <dbReference type="NCBI Taxonomy" id="2842303"/>
    <lineage>
        <taxon>Bacteria</taxon>
        <taxon>Bacillati</taxon>
        <taxon>Actinomycetota</taxon>
        <taxon>Actinomycetes</taxon>
        <taxon>Mycobacteriales</taxon>
        <taxon>Nocardiaceae</taxon>
        <taxon>Nocardia</taxon>
    </lineage>
</organism>
<dbReference type="Proteomes" id="UP000733379">
    <property type="component" value="Unassembled WGS sequence"/>
</dbReference>
<dbReference type="EMBL" id="JAHKNI010000008">
    <property type="protein sequence ID" value="MBU3064754.1"/>
    <property type="molecule type" value="Genomic_DNA"/>
</dbReference>
<dbReference type="InterPro" id="IPR036144">
    <property type="entry name" value="RibA-like_sf"/>
</dbReference>
<sequence>MRIHSRCFYGESLGIDGCDRSGQLSTSVDLIQHEGAGVLVCLEQEGRGAGMMKKAQAHRLSQMTRRDTFECYELLGFPVDYRSYVHAAQFIVGLGVHRIRLLTNNPSKVEAVRDCGIAVDIVRRIVPVPVAAHPYLRAKHRRGHWIYDDPPDGFGNPGAVR</sequence>
<comment type="caution">
    <text evidence="5">The sequence shown here is derived from an EMBL/GenBank/DDBJ whole genome shotgun (WGS) entry which is preliminary data.</text>
</comment>
<reference evidence="5 6" key="1">
    <citation type="submission" date="2021-06" db="EMBL/GenBank/DDBJ databases">
        <title>Actinomycetes sequencing.</title>
        <authorList>
            <person name="Shan Q."/>
        </authorList>
    </citation>
    <scope>NUCLEOTIDE SEQUENCE [LARGE SCALE GENOMIC DNA]</scope>
    <source>
        <strain evidence="5 6">NEAU-G5</strain>
    </source>
</reference>
<keyword evidence="3" id="KW-0479">Metal-binding</keyword>
<dbReference type="PANTHER" id="PTHR21327:SF18">
    <property type="entry name" value="3,4-DIHYDROXY-2-BUTANONE 4-PHOSPHATE SYNTHASE"/>
    <property type="match status" value="1"/>
</dbReference>
<dbReference type="Pfam" id="PF00925">
    <property type="entry name" value="GTP_cyclohydro2"/>
    <property type="match status" value="1"/>
</dbReference>
<proteinExistence type="predicted"/>
<accession>A0ABS6B6H3</accession>
<evidence type="ECO:0000313" key="5">
    <source>
        <dbReference type="EMBL" id="MBU3064754.1"/>
    </source>
</evidence>
<evidence type="ECO:0000256" key="2">
    <source>
        <dbReference type="ARBA" id="ARBA00022619"/>
    </source>
</evidence>
<name>A0ABS6B6H3_9NOCA</name>
<gene>
    <name evidence="5" type="ORF">KO481_24900</name>
</gene>
<dbReference type="SUPFAM" id="SSF142695">
    <property type="entry name" value="RibA-like"/>
    <property type="match status" value="1"/>
</dbReference>